<evidence type="ECO:0000313" key="9">
    <source>
        <dbReference type="EMBL" id="MDB2001575.1"/>
    </source>
</evidence>
<dbReference type="SUPFAM" id="SSF52540">
    <property type="entry name" value="P-loop containing nucleoside triphosphate hydrolases"/>
    <property type="match status" value="1"/>
</dbReference>
<keyword evidence="5 7" id="KW-1133">Transmembrane helix</keyword>
<dbReference type="InterPro" id="IPR003495">
    <property type="entry name" value="CobW/HypB/UreG_nucleotide-bd"/>
</dbReference>
<feature type="transmembrane region" description="Helical" evidence="7">
    <location>
        <begin position="429"/>
        <end position="446"/>
    </location>
</feature>
<feature type="transmembrane region" description="Helical" evidence="7">
    <location>
        <begin position="225"/>
        <end position="249"/>
    </location>
</feature>
<dbReference type="InterPro" id="IPR027417">
    <property type="entry name" value="P-loop_NTPase"/>
</dbReference>
<feature type="transmembrane region" description="Helical" evidence="7">
    <location>
        <begin position="269"/>
        <end position="289"/>
    </location>
</feature>
<feature type="transmembrane region" description="Helical" evidence="7">
    <location>
        <begin position="194"/>
        <end position="213"/>
    </location>
</feature>
<proteinExistence type="inferred from homology"/>
<comment type="caution">
    <text evidence="9">The sequence shown here is derived from an EMBL/GenBank/DDBJ whole genome shotgun (WGS) entry which is preliminary data.</text>
</comment>
<keyword evidence="6 7" id="KW-0472">Membrane</keyword>
<protein>
    <submittedName>
        <fullName evidence="9">Permease</fullName>
    </submittedName>
</protein>
<feature type="transmembrane region" description="Helical" evidence="7">
    <location>
        <begin position="492"/>
        <end position="513"/>
    </location>
</feature>
<reference evidence="9" key="1">
    <citation type="submission" date="2023-01" db="EMBL/GenBank/DDBJ databases">
        <title>Human gut microbiome strain richness.</title>
        <authorList>
            <person name="Chen-Liaw A."/>
        </authorList>
    </citation>
    <scope>NUCLEOTIDE SEQUENCE</scope>
    <source>
        <strain evidence="9">B1_m1001713B170214d0_201011</strain>
    </source>
</reference>
<name>A0AAW6AZT3_CLOSY</name>
<evidence type="ECO:0000256" key="5">
    <source>
        <dbReference type="ARBA" id="ARBA00022989"/>
    </source>
</evidence>
<dbReference type="EMBL" id="JAQLGM010000042">
    <property type="protein sequence ID" value="MDB2001575.1"/>
    <property type="molecule type" value="Genomic_DNA"/>
</dbReference>
<dbReference type="InterPro" id="IPR052923">
    <property type="entry name" value="UPF0718"/>
</dbReference>
<evidence type="ECO:0000256" key="3">
    <source>
        <dbReference type="ARBA" id="ARBA00022475"/>
    </source>
</evidence>
<evidence type="ECO:0000259" key="8">
    <source>
        <dbReference type="Pfam" id="PF02492"/>
    </source>
</evidence>
<dbReference type="AlphaFoldDB" id="A0AAW6AZT3"/>
<feature type="transmembrane region" description="Helical" evidence="7">
    <location>
        <begin position="452"/>
        <end position="472"/>
    </location>
</feature>
<gene>
    <name evidence="9" type="ORF">PM006_15330</name>
</gene>
<evidence type="ECO:0000256" key="2">
    <source>
        <dbReference type="ARBA" id="ARBA00006386"/>
    </source>
</evidence>
<dbReference type="Pfam" id="PF02492">
    <property type="entry name" value="cobW"/>
    <property type="match status" value="1"/>
</dbReference>
<sequence>MRTPAWVITGLLDSGKTTLINRLVKEELNGLDVLVIQFETGEEKLQKGVKLHKMIFSKSCLEENPFGITGRILKYVRKHRPELILIEWNGMEHFHRLEEMLLQFSAKAAVSVEKVVYVADEAGLQYKIPDAGAAAFSQIAGSDCAFIRTRGHRNFTKDARILLNINPDIRIFSGRKWERFLSGMFHFKVQPRHWLLIVPAIAMLYMVAVSLLRDLGVPVERYISVFLGIFLQAVPFLAVGTLLSSLIQVYLPPDWIQQKFPKKVLSGQLFAILAGFCLPVCDCASIPIFKSLVKKGVPLPAAVTFMLVSPVINPVVILSTWYAFNGNYRMIAARCGLGILCALVCGLTWLIKPPNDCRIETAMPVQAGCGDYRLPEKVTNPAARILLVFRHAKNEFFSVGKFLVTGIFVSVLFQDLLPRAVASGSGTEPWKALLLMMGTAFVLSLCSSSDAVVARSMAASLPVGAVLGFLVFGPMMDIKNAAMLLSGFKSGFVIRLAVTAFLVCFTGLLLFMASGNGGILL</sequence>
<evidence type="ECO:0000256" key="6">
    <source>
        <dbReference type="ARBA" id="ARBA00023136"/>
    </source>
</evidence>
<feature type="domain" description="CobW/HypB/UreG nucleotide-binding" evidence="8">
    <location>
        <begin position="4"/>
        <end position="144"/>
    </location>
</feature>
<keyword evidence="3" id="KW-1003">Cell membrane</keyword>
<keyword evidence="4 7" id="KW-0812">Transmembrane</keyword>
<dbReference type="Pfam" id="PF03773">
    <property type="entry name" value="ArsP_1"/>
    <property type="match status" value="1"/>
</dbReference>
<dbReference type="PANTHER" id="PTHR34184">
    <property type="entry name" value="UPF0718 PROTEIN YCGR"/>
    <property type="match status" value="1"/>
</dbReference>
<dbReference type="GeneID" id="57969864"/>
<feature type="transmembrane region" description="Helical" evidence="7">
    <location>
        <begin position="331"/>
        <end position="351"/>
    </location>
</feature>
<dbReference type="GO" id="GO:0005886">
    <property type="term" value="C:plasma membrane"/>
    <property type="evidence" value="ECO:0007669"/>
    <property type="project" value="UniProtKB-SubCell"/>
</dbReference>
<dbReference type="InterPro" id="IPR005524">
    <property type="entry name" value="DUF318"/>
</dbReference>
<dbReference type="RefSeq" id="WP_054345414.1">
    <property type="nucleotide sequence ID" value="NZ_BAABZD010000007.1"/>
</dbReference>
<dbReference type="Gene3D" id="3.40.50.300">
    <property type="entry name" value="P-loop containing nucleotide triphosphate hydrolases"/>
    <property type="match status" value="1"/>
</dbReference>
<dbReference type="PANTHER" id="PTHR34184:SF4">
    <property type="entry name" value="UPF0718 PROTEIN YCGR"/>
    <property type="match status" value="1"/>
</dbReference>
<evidence type="ECO:0000256" key="4">
    <source>
        <dbReference type="ARBA" id="ARBA00022692"/>
    </source>
</evidence>
<accession>A0AAW6AZT3</accession>
<dbReference type="Proteomes" id="UP001300871">
    <property type="component" value="Unassembled WGS sequence"/>
</dbReference>
<evidence type="ECO:0000313" key="10">
    <source>
        <dbReference type="Proteomes" id="UP001300871"/>
    </source>
</evidence>
<comment type="similarity">
    <text evidence="2">Belongs to the UPF0718 family.</text>
</comment>
<feature type="transmembrane region" description="Helical" evidence="7">
    <location>
        <begin position="301"/>
        <end position="324"/>
    </location>
</feature>
<evidence type="ECO:0000256" key="1">
    <source>
        <dbReference type="ARBA" id="ARBA00004651"/>
    </source>
</evidence>
<evidence type="ECO:0000256" key="7">
    <source>
        <dbReference type="SAM" id="Phobius"/>
    </source>
</evidence>
<organism evidence="9 10">
    <name type="scientific">Clostridium symbiosum</name>
    <name type="common">Bacteroides symbiosus</name>
    <dbReference type="NCBI Taxonomy" id="1512"/>
    <lineage>
        <taxon>Bacteria</taxon>
        <taxon>Bacillati</taxon>
        <taxon>Bacillota</taxon>
        <taxon>Clostridia</taxon>
        <taxon>Lachnospirales</taxon>
        <taxon>Lachnospiraceae</taxon>
        <taxon>Otoolea</taxon>
    </lineage>
</organism>
<comment type="subcellular location">
    <subcellularLocation>
        <location evidence="1">Cell membrane</location>
        <topology evidence="1">Multi-pass membrane protein</topology>
    </subcellularLocation>
</comment>
<feature type="transmembrane region" description="Helical" evidence="7">
    <location>
        <begin position="396"/>
        <end position="417"/>
    </location>
</feature>